<dbReference type="GO" id="GO:0005524">
    <property type="term" value="F:ATP binding"/>
    <property type="evidence" value="ECO:0007669"/>
    <property type="project" value="UniProtKB-KW"/>
</dbReference>
<dbReference type="InterPro" id="IPR058031">
    <property type="entry name" value="AAA_lid_NorR"/>
</dbReference>
<comment type="caution">
    <text evidence="9">The sequence shown here is derived from an EMBL/GenBank/DDBJ whole genome shotgun (WGS) entry which is preliminary data.</text>
</comment>
<dbReference type="CDD" id="cd00009">
    <property type="entry name" value="AAA"/>
    <property type="match status" value="1"/>
</dbReference>
<name>A0A6V8ND45_9BACT</name>
<evidence type="ECO:0000256" key="5">
    <source>
        <dbReference type="ARBA" id="ARBA00023163"/>
    </source>
</evidence>
<evidence type="ECO:0000256" key="6">
    <source>
        <dbReference type="PROSITE-ProRule" id="PRU00169"/>
    </source>
</evidence>
<dbReference type="GO" id="GO:0006355">
    <property type="term" value="P:regulation of DNA-templated transcription"/>
    <property type="evidence" value="ECO:0007669"/>
    <property type="project" value="InterPro"/>
</dbReference>
<evidence type="ECO:0000256" key="3">
    <source>
        <dbReference type="ARBA" id="ARBA00023015"/>
    </source>
</evidence>
<dbReference type="Proteomes" id="UP000587586">
    <property type="component" value="Unassembled WGS sequence"/>
</dbReference>
<dbReference type="GO" id="GO:0043565">
    <property type="term" value="F:sequence-specific DNA binding"/>
    <property type="evidence" value="ECO:0007669"/>
    <property type="project" value="InterPro"/>
</dbReference>
<dbReference type="SUPFAM" id="SSF46689">
    <property type="entry name" value="Homeodomain-like"/>
    <property type="match status" value="1"/>
</dbReference>
<dbReference type="Pfam" id="PF00072">
    <property type="entry name" value="Response_reg"/>
    <property type="match status" value="1"/>
</dbReference>
<dbReference type="InterPro" id="IPR025944">
    <property type="entry name" value="Sigma_54_int_dom_CS"/>
</dbReference>
<evidence type="ECO:0000256" key="4">
    <source>
        <dbReference type="ARBA" id="ARBA00023125"/>
    </source>
</evidence>
<dbReference type="EMBL" id="BLXZ01000007">
    <property type="protein sequence ID" value="GFO69717.1"/>
    <property type="molecule type" value="Genomic_DNA"/>
</dbReference>
<accession>A0A6V8ND45</accession>
<dbReference type="Pfam" id="PF25601">
    <property type="entry name" value="AAA_lid_14"/>
    <property type="match status" value="1"/>
</dbReference>
<dbReference type="InterPro" id="IPR002197">
    <property type="entry name" value="HTH_Fis"/>
</dbReference>
<dbReference type="InterPro" id="IPR009057">
    <property type="entry name" value="Homeodomain-like_sf"/>
</dbReference>
<keyword evidence="3" id="KW-0805">Transcription regulation</keyword>
<dbReference type="GO" id="GO:0000160">
    <property type="term" value="P:phosphorelay signal transduction system"/>
    <property type="evidence" value="ECO:0007669"/>
    <property type="project" value="InterPro"/>
</dbReference>
<dbReference type="InterPro" id="IPR027417">
    <property type="entry name" value="P-loop_NTPase"/>
</dbReference>
<evidence type="ECO:0000313" key="10">
    <source>
        <dbReference type="Proteomes" id="UP000587586"/>
    </source>
</evidence>
<keyword evidence="2" id="KW-0067">ATP-binding</keyword>
<dbReference type="Pfam" id="PF02954">
    <property type="entry name" value="HTH_8"/>
    <property type="match status" value="1"/>
</dbReference>
<dbReference type="PROSITE" id="PS50110">
    <property type="entry name" value="RESPONSE_REGULATORY"/>
    <property type="match status" value="1"/>
</dbReference>
<keyword evidence="10" id="KW-1185">Reference proteome</keyword>
<dbReference type="InterPro" id="IPR002078">
    <property type="entry name" value="Sigma_54_int"/>
</dbReference>
<reference evidence="10" key="1">
    <citation type="submission" date="2020-06" db="EMBL/GenBank/DDBJ databases">
        <title>Draft genomic sequecing of Geomonas sp. Red745.</title>
        <authorList>
            <person name="Itoh H."/>
            <person name="Xu Z.X."/>
            <person name="Ushijima N."/>
            <person name="Masuda Y."/>
            <person name="Shiratori Y."/>
            <person name="Senoo K."/>
        </authorList>
    </citation>
    <scope>NUCLEOTIDE SEQUENCE [LARGE SCALE GENOMIC DNA]</scope>
    <source>
        <strain evidence="10">Red745</strain>
    </source>
</reference>
<dbReference type="InterPro" id="IPR003593">
    <property type="entry name" value="AAA+_ATPase"/>
</dbReference>
<dbReference type="PROSITE" id="PS00675">
    <property type="entry name" value="SIGMA54_INTERACT_1"/>
    <property type="match status" value="1"/>
</dbReference>
<dbReference type="SUPFAM" id="SSF52172">
    <property type="entry name" value="CheY-like"/>
    <property type="match status" value="1"/>
</dbReference>
<protein>
    <submittedName>
        <fullName evidence="9">Sigma-54-dependent Fis family transcriptional regulator</fullName>
    </submittedName>
</protein>
<feature type="modified residue" description="4-aspartylphosphate" evidence="6">
    <location>
        <position position="59"/>
    </location>
</feature>
<dbReference type="PANTHER" id="PTHR32071">
    <property type="entry name" value="TRANSCRIPTIONAL REGULATORY PROTEIN"/>
    <property type="match status" value="1"/>
</dbReference>
<feature type="domain" description="Sigma-54 factor interaction" evidence="7">
    <location>
        <begin position="154"/>
        <end position="382"/>
    </location>
</feature>
<dbReference type="Gene3D" id="1.10.10.60">
    <property type="entry name" value="Homeodomain-like"/>
    <property type="match status" value="1"/>
</dbReference>
<dbReference type="RefSeq" id="WP_183362309.1">
    <property type="nucleotide sequence ID" value="NZ_BLXZ01000007.1"/>
</dbReference>
<dbReference type="FunFam" id="3.40.50.300:FF:000006">
    <property type="entry name" value="DNA-binding transcriptional regulator NtrC"/>
    <property type="match status" value="1"/>
</dbReference>
<evidence type="ECO:0000256" key="1">
    <source>
        <dbReference type="ARBA" id="ARBA00022741"/>
    </source>
</evidence>
<dbReference type="PANTHER" id="PTHR32071:SF13">
    <property type="entry name" value="RESPONSE REGULATOR HSFA"/>
    <property type="match status" value="1"/>
</dbReference>
<dbReference type="InterPro" id="IPR001789">
    <property type="entry name" value="Sig_transdc_resp-reg_receiver"/>
</dbReference>
<feature type="domain" description="Response regulatory" evidence="8">
    <location>
        <begin position="9"/>
        <end position="124"/>
    </location>
</feature>
<dbReference type="InterPro" id="IPR025943">
    <property type="entry name" value="Sigma_54_int_dom_ATP-bd_2"/>
</dbReference>
<evidence type="ECO:0000313" key="9">
    <source>
        <dbReference type="EMBL" id="GFO69717.1"/>
    </source>
</evidence>
<dbReference type="SUPFAM" id="SSF52540">
    <property type="entry name" value="P-loop containing nucleoside triphosphate hydrolases"/>
    <property type="match status" value="1"/>
</dbReference>
<evidence type="ECO:0000259" key="7">
    <source>
        <dbReference type="PROSITE" id="PS50045"/>
    </source>
</evidence>
<dbReference type="Gene3D" id="3.40.50.300">
    <property type="entry name" value="P-loop containing nucleotide triphosphate hydrolases"/>
    <property type="match status" value="1"/>
</dbReference>
<gene>
    <name evidence="9" type="ORF">GMLC_32960</name>
</gene>
<keyword evidence="4" id="KW-0238">DNA-binding</keyword>
<evidence type="ECO:0000259" key="8">
    <source>
        <dbReference type="PROSITE" id="PS50110"/>
    </source>
</evidence>
<evidence type="ECO:0000256" key="2">
    <source>
        <dbReference type="ARBA" id="ARBA00022840"/>
    </source>
</evidence>
<dbReference type="Gene3D" id="1.10.8.60">
    <property type="match status" value="1"/>
</dbReference>
<dbReference type="SMART" id="SM00382">
    <property type="entry name" value="AAA"/>
    <property type="match status" value="1"/>
</dbReference>
<dbReference type="SMART" id="SM00448">
    <property type="entry name" value="REC"/>
    <property type="match status" value="1"/>
</dbReference>
<organism evidence="9 10">
    <name type="scientific">Geomonas limicola</name>
    <dbReference type="NCBI Taxonomy" id="2740186"/>
    <lineage>
        <taxon>Bacteria</taxon>
        <taxon>Pseudomonadati</taxon>
        <taxon>Thermodesulfobacteriota</taxon>
        <taxon>Desulfuromonadia</taxon>
        <taxon>Geobacterales</taxon>
        <taxon>Geobacteraceae</taxon>
        <taxon>Geomonas</taxon>
    </lineage>
</organism>
<keyword evidence="5" id="KW-0804">Transcription</keyword>
<keyword evidence="6" id="KW-0597">Phosphoprotein</keyword>
<dbReference type="PROSITE" id="PS00688">
    <property type="entry name" value="SIGMA54_INTERACT_3"/>
    <property type="match status" value="1"/>
</dbReference>
<dbReference type="AlphaFoldDB" id="A0A6V8ND45"/>
<proteinExistence type="predicted"/>
<dbReference type="InterPro" id="IPR025662">
    <property type="entry name" value="Sigma_54_int_dom_ATP-bd_1"/>
</dbReference>
<dbReference type="Pfam" id="PF00158">
    <property type="entry name" value="Sigma54_activat"/>
    <property type="match status" value="1"/>
</dbReference>
<dbReference type="PRINTS" id="PR01590">
    <property type="entry name" value="HTHFIS"/>
</dbReference>
<dbReference type="PROSITE" id="PS50045">
    <property type="entry name" value="SIGMA54_INTERACT_4"/>
    <property type="match status" value="1"/>
</dbReference>
<dbReference type="InterPro" id="IPR011006">
    <property type="entry name" value="CheY-like_superfamily"/>
</dbReference>
<sequence>MTVQLEQQQVLVVDDEPGILAKVSLLLASSDIQQVITLSDSREVLPYLRSKPVAVVVVDWVMPNVTGGELLQRITADYPQIPVIVMTAMGDVDTAVSCMKEGAFDFLTKPVDPNRLVASIRKALQVSDLGNQNRLLKDYLLGDRLRFPDAFEGIVTQSKKMRSIFQYIEAIAGSRLPVLITGETGVGKELLARAVHRVSGVRGPFISLNAAGLDDFMFSDTLFGHKKGAFTGADSQRDGLISAAAGGTLFLDEIGDLNHSSQIKLLRLLQEREYYRMGSDLLLKSDARIVAASNMDFEALRAAGTFRNDLYFRLCAHEFRVPPLRERLEDLEPLVEYFVATFALQQGKSVPGVSPNLIPALSQGSFPGNVRELYNMVHHAVTCSDGGVLDVCDFPGLKPAPARSLQIAPGETPLVSIFGRFPTVLQVEEYLIAEAMRLTGGNQTAAAEMLGLARPTLNKRLKHDRQ</sequence>
<keyword evidence="1" id="KW-0547">Nucleotide-binding</keyword>
<dbReference type="Gene3D" id="3.40.50.2300">
    <property type="match status" value="1"/>
</dbReference>
<dbReference type="PROSITE" id="PS00676">
    <property type="entry name" value="SIGMA54_INTERACT_2"/>
    <property type="match status" value="1"/>
</dbReference>